<dbReference type="InterPro" id="IPR015422">
    <property type="entry name" value="PyrdxlP-dep_Trfase_small"/>
</dbReference>
<dbReference type="Gene3D" id="3.90.1150.10">
    <property type="entry name" value="Aspartate Aminotransferase, domain 1"/>
    <property type="match status" value="1"/>
</dbReference>
<dbReference type="EMBL" id="JALBUR010000025">
    <property type="protein sequence ID" value="MDX8420194.1"/>
    <property type="molecule type" value="Genomic_DNA"/>
</dbReference>
<name>A0AB35U999_9FIRM</name>
<protein>
    <recommendedName>
        <fullName evidence="6">Aminotransferase</fullName>
        <ecNumber evidence="6">2.6.1.-</ecNumber>
    </recommendedName>
</protein>
<evidence type="ECO:0000256" key="2">
    <source>
        <dbReference type="ARBA" id="ARBA00007441"/>
    </source>
</evidence>
<keyword evidence="5" id="KW-0663">Pyridoxal phosphate</keyword>
<feature type="domain" description="Aminotransferase class I/classII large" evidence="7">
    <location>
        <begin position="30"/>
        <end position="370"/>
    </location>
</feature>
<evidence type="ECO:0000313" key="8">
    <source>
        <dbReference type="EMBL" id="MDX8420194.1"/>
    </source>
</evidence>
<keyword evidence="3 6" id="KW-0032">Aminotransferase</keyword>
<reference evidence="8 9" key="1">
    <citation type="submission" date="2022-03" db="EMBL/GenBank/DDBJ databases">
        <title>Novel taxa within the pig intestine.</title>
        <authorList>
            <person name="Wylensek D."/>
            <person name="Bishof K."/>
            <person name="Afrizal A."/>
            <person name="Clavel T."/>
        </authorList>
    </citation>
    <scope>NUCLEOTIDE SEQUENCE [LARGE SCALE GENOMIC DNA]</scope>
    <source>
        <strain evidence="8 9">CLA-KB-P133</strain>
    </source>
</reference>
<keyword evidence="4 6" id="KW-0808">Transferase</keyword>
<dbReference type="GO" id="GO:0030170">
    <property type="term" value="F:pyridoxal phosphate binding"/>
    <property type="evidence" value="ECO:0007669"/>
    <property type="project" value="InterPro"/>
</dbReference>
<dbReference type="EC" id="2.6.1.-" evidence="6"/>
<dbReference type="GO" id="GO:0006520">
    <property type="term" value="P:amino acid metabolic process"/>
    <property type="evidence" value="ECO:0007669"/>
    <property type="project" value="InterPro"/>
</dbReference>
<dbReference type="SUPFAM" id="SSF53383">
    <property type="entry name" value="PLP-dependent transferases"/>
    <property type="match status" value="1"/>
</dbReference>
<dbReference type="PROSITE" id="PS00105">
    <property type="entry name" value="AA_TRANSFER_CLASS_1"/>
    <property type="match status" value="1"/>
</dbReference>
<comment type="caution">
    <text evidence="8">The sequence shown here is derived from an EMBL/GenBank/DDBJ whole genome shotgun (WGS) entry which is preliminary data.</text>
</comment>
<evidence type="ECO:0000256" key="5">
    <source>
        <dbReference type="ARBA" id="ARBA00022898"/>
    </source>
</evidence>
<evidence type="ECO:0000256" key="1">
    <source>
        <dbReference type="ARBA" id="ARBA00001933"/>
    </source>
</evidence>
<dbReference type="Pfam" id="PF00155">
    <property type="entry name" value="Aminotran_1_2"/>
    <property type="match status" value="1"/>
</dbReference>
<evidence type="ECO:0000256" key="6">
    <source>
        <dbReference type="RuleBase" id="RU000481"/>
    </source>
</evidence>
<dbReference type="InterPro" id="IPR015421">
    <property type="entry name" value="PyrdxlP-dep_Trfase_major"/>
</dbReference>
<evidence type="ECO:0000256" key="4">
    <source>
        <dbReference type="ARBA" id="ARBA00022679"/>
    </source>
</evidence>
<evidence type="ECO:0000313" key="9">
    <source>
        <dbReference type="Proteomes" id="UP001286174"/>
    </source>
</evidence>
<sequence length="384" mass="42886">MSLTFNARLHDVGTSRIRAFNTLAKQTPGCISLTIGEPDFDTPEPICDAVIHSLQNKETHYCPNAGSDELRAKAASFENGRRHTRYTKENVCITIGASEALFSSLYTILNPGDEVIIPLPAYPAYVNLVHLCGAVPVFLDLSTADFQMHKEMLENVISDKTKAIILNSPNNPTGTILNAESIQAVHDVMKTHPMYALIDAVYEQLSFLDEVPCLLSYPDILDQCILVQSFSKPYAMTGWRMGYVCASEDFINAFMKVHIYAISCPPSLFQKACMTALDYDPAQMKEAYHRRSMFLYKSLLDMQLPVPEPQGAFYVFPCIREFGMDDETFCKEMIQKAGVAAVPGSAFGMPGSIRLSSCVNEEKLQEAMRRMKLFVTQLRENTHA</sequence>
<dbReference type="RefSeq" id="WP_370596404.1">
    <property type="nucleotide sequence ID" value="NZ_JALBUR010000025.1"/>
</dbReference>
<dbReference type="GO" id="GO:0008483">
    <property type="term" value="F:transaminase activity"/>
    <property type="evidence" value="ECO:0007669"/>
    <property type="project" value="UniProtKB-KW"/>
</dbReference>
<dbReference type="CDD" id="cd00609">
    <property type="entry name" value="AAT_like"/>
    <property type="match status" value="1"/>
</dbReference>
<keyword evidence="9" id="KW-1185">Reference proteome</keyword>
<evidence type="ECO:0000259" key="7">
    <source>
        <dbReference type="Pfam" id="PF00155"/>
    </source>
</evidence>
<dbReference type="PANTHER" id="PTHR46383">
    <property type="entry name" value="ASPARTATE AMINOTRANSFERASE"/>
    <property type="match status" value="1"/>
</dbReference>
<gene>
    <name evidence="8" type="ORF">MOZ60_08820</name>
</gene>
<dbReference type="AlphaFoldDB" id="A0AB35U999"/>
<dbReference type="InterPro" id="IPR015424">
    <property type="entry name" value="PyrdxlP-dep_Trfase"/>
</dbReference>
<evidence type="ECO:0000256" key="3">
    <source>
        <dbReference type="ARBA" id="ARBA00022576"/>
    </source>
</evidence>
<accession>A0AB35U999</accession>
<dbReference type="InterPro" id="IPR004838">
    <property type="entry name" value="NHTrfase_class1_PyrdxlP-BS"/>
</dbReference>
<dbReference type="InterPro" id="IPR004839">
    <property type="entry name" value="Aminotransferase_I/II_large"/>
</dbReference>
<comment type="similarity">
    <text evidence="2 6">Belongs to the class-I pyridoxal-phosphate-dependent aminotransferase family.</text>
</comment>
<dbReference type="Proteomes" id="UP001286174">
    <property type="component" value="Unassembled WGS sequence"/>
</dbReference>
<dbReference type="InterPro" id="IPR050596">
    <property type="entry name" value="AspAT/PAT-like"/>
</dbReference>
<organism evidence="8 9">
    <name type="scientific">Grylomicrobium aquisgranensis</name>
    <dbReference type="NCBI Taxonomy" id="2926318"/>
    <lineage>
        <taxon>Bacteria</taxon>
        <taxon>Bacillati</taxon>
        <taxon>Bacillota</taxon>
        <taxon>Erysipelotrichia</taxon>
        <taxon>Erysipelotrichales</taxon>
        <taxon>Erysipelotrichaceae</taxon>
        <taxon>Grylomicrobium</taxon>
    </lineage>
</organism>
<comment type="cofactor">
    <cofactor evidence="1 6">
        <name>pyridoxal 5'-phosphate</name>
        <dbReference type="ChEBI" id="CHEBI:597326"/>
    </cofactor>
</comment>
<dbReference type="PANTHER" id="PTHR46383:SF3">
    <property type="entry name" value="ASPARTATE AMINOTRANSFERASE-RELATED"/>
    <property type="match status" value="1"/>
</dbReference>
<proteinExistence type="inferred from homology"/>
<dbReference type="Gene3D" id="3.40.640.10">
    <property type="entry name" value="Type I PLP-dependent aspartate aminotransferase-like (Major domain)"/>
    <property type="match status" value="1"/>
</dbReference>